<organism evidence="7 8">
    <name type="scientific">Caballeronia temeraria</name>
    <dbReference type="NCBI Taxonomy" id="1777137"/>
    <lineage>
        <taxon>Bacteria</taxon>
        <taxon>Pseudomonadati</taxon>
        <taxon>Pseudomonadota</taxon>
        <taxon>Betaproteobacteria</taxon>
        <taxon>Burkholderiales</taxon>
        <taxon>Burkholderiaceae</taxon>
        <taxon>Caballeronia</taxon>
    </lineage>
</organism>
<evidence type="ECO:0000256" key="3">
    <source>
        <dbReference type="ARBA" id="ARBA00023027"/>
    </source>
</evidence>
<dbReference type="AlphaFoldDB" id="A0A157ZRX0"/>
<evidence type="ECO:0000259" key="6">
    <source>
        <dbReference type="Pfam" id="PF02826"/>
    </source>
</evidence>
<dbReference type="InterPro" id="IPR029753">
    <property type="entry name" value="D-isomer_DH_CS"/>
</dbReference>
<dbReference type="InterPro" id="IPR036291">
    <property type="entry name" value="NAD(P)-bd_dom_sf"/>
</dbReference>
<dbReference type="InterPro" id="IPR006140">
    <property type="entry name" value="D-isomer_DH_NAD-bd"/>
</dbReference>
<feature type="domain" description="D-isomer specific 2-hydroxyacid dehydrogenase NAD-binding" evidence="6">
    <location>
        <begin position="157"/>
        <end position="329"/>
    </location>
</feature>
<feature type="domain" description="D-isomer specific 2-hydroxyacid dehydrogenase catalytic" evidence="5">
    <location>
        <begin position="73"/>
        <end position="354"/>
    </location>
</feature>
<evidence type="ECO:0000256" key="1">
    <source>
        <dbReference type="ARBA" id="ARBA00005854"/>
    </source>
</evidence>
<proteinExistence type="inferred from homology"/>
<evidence type="ECO:0000256" key="2">
    <source>
        <dbReference type="ARBA" id="ARBA00023002"/>
    </source>
</evidence>
<dbReference type="InterPro" id="IPR006139">
    <property type="entry name" value="D-isomer_2_OHA_DH_cat_dom"/>
</dbReference>
<keyword evidence="3" id="KW-0520">NAD</keyword>
<gene>
    <name evidence="7" type="ORF">AWB76_01172</name>
</gene>
<dbReference type="PANTHER" id="PTHR42789:SF1">
    <property type="entry name" value="D-ISOMER SPECIFIC 2-HYDROXYACID DEHYDROGENASE FAMILY PROTEIN (AFU_ORTHOLOGUE AFUA_6G10090)"/>
    <property type="match status" value="1"/>
</dbReference>
<dbReference type="EMBL" id="FCOI02000003">
    <property type="protein sequence ID" value="SAK48250.1"/>
    <property type="molecule type" value="Genomic_DNA"/>
</dbReference>
<dbReference type="SUPFAM" id="SSF52283">
    <property type="entry name" value="Formate/glycerate dehydrogenase catalytic domain-like"/>
    <property type="match status" value="1"/>
</dbReference>
<dbReference type="SUPFAM" id="SSF51735">
    <property type="entry name" value="NAD(P)-binding Rossmann-fold domains"/>
    <property type="match status" value="1"/>
</dbReference>
<dbReference type="CDD" id="cd12169">
    <property type="entry name" value="PGDH_like_1"/>
    <property type="match status" value="1"/>
</dbReference>
<sequence>MLRVGFELHCFDIVRGMNSRIASHLLLLSDLFVTTIKFIMATSNPIKVAVLDDYQNVALSMADWSPLEGRAAITVFNDHIAERDALLERLRPFDVVCAMRERTPFPRELIESLPNLKLIASTGAANASIDLNAAGERGVEVRHTGYVSTPTIEFTWALILAMMRNIPEENRSLKEGGWQTALGNELAGKTLGLLGLGRVGSAVGVIGRAFRMNVIAWSQNLTRERAEEKGVQLVDKDTLFKTSDVLSVHVRLSERTHHLVGAQEFAQMKPTSRIVNTSRGPIIDSAALVDALKSGRLAGAAIDVYDEEPLSLNDPLRSLPNVLATPHIGYVSEELYRTFYGDTVRNIVEWLDTRQA</sequence>
<dbReference type="PANTHER" id="PTHR42789">
    <property type="entry name" value="D-ISOMER SPECIFIC 2-HYDROXYACID DEHYDROGENASE FAMILY PROTEIN (AFU_ORTHOLOGUE AFUA_6G10090)"/>
    <property type="match status" value="1"/>
</dbReference>
<evidence type="ECO:0000313" key="8">
    <source>
        <dbReference type="Proteomes" id="UP000054624"/>
    </source>
</evidence>
<dbReference type="Pfam" id="PF02826">
    <property type="entry name" value="2-Hacid_dh_C"/>
    <property type="match status" value="1"/>
</dbReference>
<dbReference type="GO" id="GO:0051287">
    <property type="term" value="F:NAD binding"/>
    <property type="evidence" value="ECO:0007669"/>
    <property type="project" value="InterPro"/>
</dbReference>
<dbReference type="FunFam" id="3.40.50.720:FF:000203">
    <property type="entry name" value="D-3-phosphoglycerate dehydrogenase (SerA)"/>
    <property type="match status" value="1"/>
</dbReference>
<comment type="similarity">
    <text evidence="1 4">Belongs to the D-isomer specific 2-hydroxyacid dehydrogenase family.</text>
</comment>
<dbReference type="GO" id="GO:0016616">
    <property type="term" value="F:oxidoreductase activity, acting on the CH-OH group of donors, NAD or NADP as acceptor"/>
    <property type="evidence" value="ECO:0007669"/>
    <property type="project" value="InterPro"/>
</dbReference>
<dbReference type="Gene3D" id="3.40.50.720">
    <property type="entry name" value="NAD(P)-binding Rossmann-like Domain"/>
    <property type="match status" value="2"/>
</dbReference>
<dbReference type="Pfam" id="PF00389">
    <property type="entry name" value="2-Hacid_dh"/>
    <property type="match status" value="1"/>
</dbReference>
<dbReference type="Proteomes" id="UP000054624">
    <property type="component" value="Unassembled WGS sequence"/>
</dbReference>
<accession>A0A157ZRX0</accession>
<dbReference type="STRING" id="1777137.AWB76_01172"/>
<dbReference type="PROSITE" id="PS00671">
    <property type="entry name" value="D_2_HYDROXYACID_DH_3"/>
    <property type="match status" value="1"/>
</dbReference>
<evidence type="ECO:0000313" key="7">
    <source>
        <dbReference type="EMBL" id="SAK48250.1"/>
    </source>
</evidence>
<protein>
    <submittedName>
        <fullName evidence="7">D-isomer specific 2-hydroxyacid dehydrogenase</fullName>
    </submittedName>
</protein>
<evidence type="ECO:0000259" key="5">
    <source>
        <dbReference type="Pfam" id="PF00389"/>
    </source>
</evidence>
<reference evidence="8" key="1">
    <citation type="submission" date="2016-01" db="EMBL/GenBank/DDBJ databases">
        <authorList>
            <person name="Peeters Charlotte."/>
        </authorList>
    </citation>
    <scope>NUCLEOTIDE SEQUENCE [LARGE SCALE GENOMIC DNA]</scope>
</reference>
<keyword evidence="2 4" id="KW-0560">Oxidoreductase</keyword>
<evidence type="ECO:0000256" key="4">
    <source>
        <dbReference type="RuleBase" id="RU003719"/>
    </source>
</evidence>
<name>A0A157ZRX0_9BURK</name>
<keyword evidence="8" id="KW-1185">Reference proteome</keyword>
<dbReference type="InterPro" id="IPR050857">
    <property type="entry name" value="D-2-hydroxyacid_DH"/>
</dbReference>